<dbReference type="EMBL" id="GBXM01006022">
    <property type="protein sequence ID" value="JAI02556.1"/>
    <property type="molecule type" value="Transcribed_RNA"/>
</dbReference>
<dbReference type="AlphaFoldDB" id="A0A0E9XL49"/>
<organism evidence="1">
    <name type="scientific">Anguilla anguilla</name>
    <name type="common">European freshwater eel</name>
    <name type="synonym">Muraena anguilla</name>
    <dbReference type="NCBI Taxonomy" id="7936"/>
    <lineage>
        <taxon>Eukaryota</taxon>
        <taxon>Metazoa</taxon>
        <taxon>Chordata</taxon>
        <taxon>Craniata</taxon>
        <taxon>Vertebrata</taxon>
        <taxon>Euteleostomi</taxon>
        <taxon>Actinopterygii</taxon>
        <taxon>Neopterygii</taxon>
        <taxon>Teleostei</taxon>
        <taxon>Anguilliformes</taxon>
        <taxon>Anguillidae</taxon>
        <taxon>Anguilla</taxon>
    </lineage>
</organism>
<reference evidence="1" key="2">
    <citation type="journal article" date="2015" name="Fish Shellfish Immunol.">
        <title>Early steps in the European eel (Anguilla anguilla)-Vibrio vulnificus interaction in the gills: Role of the RtxA13 toxin.</title>
        <authorList>
            <person name="Callol A."/>
            <person name="Pajuelo D."/>
            <person name="Ebbesson L."/>
            <person name="Teles M."/>
            <person name="MacKenzie S."/>
            <person name="Amaro C."/>
        </authorList>
    </citation>
    <scope>NUCLEOTIDE SEQUENCE</scope>
</reference>
<reference evidence="1" key="1">
    <citation type="submission" date="2014-11" db="EMBL/GenBank/DDBJ databases">
        <authorList>
            <person name="Amaro Gonzalez C."/>
        </authorList>
    </citation>
    <scope>NUCLEOTIDE SEQUENCE</scope>
</reference>
<protein>
    <submittedName>
        <fullName evidence="1">Uncharacterized protein</fullName>
    </submittedName>
</protein>
<sequence>MVVNSVKIPILTLVNYFQQQICDAPVSFEKHNGPNYRICNFQLVMQGDYASIVVNKITSELRVFFFLHLHFCLYFYSINDRKLSVYPEPLLKHRHLC</sequence>
<name>A0A0E9XL49_ANGAN</name>
<proteinExistence type="predicted"/>
<evidence type="ECO:0000313" key="1">
    <source>
        <dbReference type="EMBL" id="JAI02556.1"/>
    </source>
</evidence>
<accession>A0A0E9XL49</accession>